<evidence type="ECO:0000259" key="3">
    <source>
        <dbReference type="Pfam" id="PF13559"/>
    </source>
</evidence>
<feature type="domain" description="Protein-glutamine gamma-glutamyltransferase-like C-terminal" evidence="3">
    <location>
        <begin position="128"/>
        <end position="197"/>
    </location>
</feature>
<keyword evidence="5" id="KW-1185">Reference proteome</keyword>
<dbReference type="Pfam" id="PF13559">
    <property type="entry name" value="DUF4129"/>
    <property type="match status" value="1"/>
</dbReference>
<keyword evidence="2" id="KW-1133">Transmembrane helix</keyword>
<dbReference type="EMBL" id="JABBYC010000006">
    <property type="protein sequence ID" value="MBL0885847.1"/>
    <property type="molecule type" value="Genomic_DNA"/>
</dbReference>
<dbReference type="Proteomes" id="UP000675409">
    <property type="component" value="Unassembled WGS sequence"/>
</dbReference>
<protein>
    <submittedName>
        <fullName evidence="4">DUF4129 domain-containing protein</fullName>
    </submittedName>
</protein>
<name>A0ABS1LI27_9MICO</name>
<gene>
    <name evidence="4" type="ORF">HGK34_06080</name>
</gene>
<evidence type="ECO:0000313" key="4">
    <source>
        <dbReference type="EMBL" id="MBL0885847.1"/>
    </source>
</evidence>
<feature type="transmembrane region" description="Helical" evidence="2">
    <location>
        <begin position="62"/>
        <end position="81"/>
    </location>
</feature>
<dbReference type="InterPro" id="IPR025403">
    <property type="entry name" value="TgpA-like_C"/>
</dbReference>
<evidence type="ECO:0000256" key="1">
    <source>
        <dbReference type="SAM" id="MobiDB-lite"/>
    </source>
</evidence>
<keyword evidence="2" id="KW-0472">Membrane</keyword>
<proteinExistence type="predicted"/>
<sequence length="253" mass="26804">MSLWMEPPVEPGREEARDWLWTELQRAEYADRESLLQRLIGAVTEWLRGLRVPDTGLPSTQFAVAILVLVVVVLAVAWFVAGPVRRERRAAGSAVVVERDDTRTAARMRAAADAAAHAGDWSAAVAERYRAVVRSCEERVVIDFRPGRTAQEAAVDIGARLPELAARLHVTAGLFDRVEYGGQIASAADDAALRDLDDAVTAARVERTAPAPAAEGGNLPPVPAETAGAASAGIGGARSTSDDHARPGPGSTS</sequence>
<evidence type="ECO:0000256" key="2">
    <source>
        <dbReference type="SAM" id="Phobius"/>
    </source>
</evidence>
<evidence type="ECO:0000313" key="5">
    <source>
        <dbReference type="Proteomes" id="UP000675409"/>
    </source>
</evidence>
<accession>A0ABS1LI27</accession>
<reference evidence="4 5" key="1">
    <citation type="journal article" date="2021" name="Arch. Microbiol.">
        <title>Myceligenerans indicum sp. nov., an actinobacterium isolated from mangrove sediment of Sundarbans, India.</title>
        <authorList>
            <person name="Asha K."/>
            <person name="Bhadury P."/>
        </authorList>
    </citation>
    <scope>NUCLEOTIDE SEQUENCE [LARGE SCALE GENOMIC DNA]</scope>
    <source>
        <strain evidence="4 5">I2</strain>
    </source>
</reference>
<comment type="caution">
    <text evidence="4">The sequence shown here is derived from an EMBL/GenBank/DDBJ whole genome shotgun (WGS) entry which is preliminary data.</text>
</comment>
<feature type="region of interest" description="Disordered" evidence="1">
    <location>
        <begin position="208"/>
        <end position="253"/>
    </location>
</feature>
<organism evidence="4 5">
    <name type="scientific">Myceligenerans indicum</name>
    <dbReference type="NCBI Taxonomy" id="2593663"/>
    <lineage>
        <taxon>Bacteria</taxon>
        <taxon>Bacillati</taxon>
        <taxon>Actinomycetota</taxon>
        <taxon>Actinomycetes</taxon>
        <taxon>Micrococcales</taxon>
        <taxon>Promicromonosporaceae</taxon>
        <taxon>Myceligenerans</taxon>
    </lineage>
</organism>
<keyword evidence="2" id="KW-0812">Transmembrane</keyword>